<proteinExistence type="predicted"/>
<dbReference type="GO" id="GO:0003677">
    <property type="term" value="F:DNA binding"/>
    <property type="evidence" value="ECO:0007669"/>
    <property type="project" value="UniProtKB-UniRule"/>
</dbReference>
<dbReference type="STRING" id="1123237.Salmuc_00364"/>
<evidence type="ECO:0000256" key="4">
    <source>
        <dbReference type="PROSITE-ProRule" id="PRU00335"/>
    </source>
</evidence>
<evidence type="ECO:0000256" key="2">
    <source>
        <dbReference type="ARBA" id="ARBA00023125"/>
    </source>
</evidence>
<evidence type="ECO:0000313" key="6">
    <source>
        <dbReference type="EMBL" id="EPX76478.1"/>
    </source>
</evidence>
<keyword evidence="1" id="KW-0805">Transcription regulation</keyword>
<dbReference type="HOGENOM" id="CLU_069356_28_2_5"/>
<dbReference type="InterPro" id="IPR009057">
    <property type="entry name" value="Homeodomain-like_sf"/>
</dbReference>
<organism evidence="6 7">
    <name type="scientific">Salipiger mucosus DSM 16094</name>
    <dbReference type="NCBI Taxonomy" id="1123237"/>
    <lineage>
        <taxon>Bacteria</taxon>
        <taxon>Pseudomonadati</taxon>
        <taxon>Pseudomonadota</taxon>
        <taxon>Alphaproteobacteria</taxon>
        <taxon>Rhodobacterales</taxon>
        <taxon>Roseobacteraceae</taxon>
        <taxon>Salipiger</taxon>
    </lineage>
</organism>
<dbReference type="PRINTS" id="PR00455">
    <property type="entry name" value="HTHTETR"/>
</dbReference>
<evidence type="ECO:0000256" key="3">
    <source>
        <dbReference type="ARBA" id="ARBA00023163"/>
    </source>
</evidence>
<keyword evidence="2 4" id="KW-0238">DNA-binding</keyword>
<dbReference type="Gene3D" id="1.10.10.60">
    <property type="entry name" value="Homeodomain-like"/>
    <property type="match status" value="1"/>
</dbReference>
<name>S9QA25_9RHOB</name>
<gene>
    <name evidence="6" type="ORF">Salmuc_00364</name>
</gene>
<accession>S9QA25</accession>
<evidence type="ECO:0000256" key="1">
    <source>
        <dbReference type="ARBA" id="ARBA00023015"/>
    </source>
</evidence>
<dbReference type="PANTHER" id="PTHR47506:SF7">
    <property type="entry name" value="TRANSCRIPTIONAL REGULATORY PROTEIN"/>
    <property type="match status" value="1"/>
</dbReference>
<dbReference type="EMBL" id="APVH01000049">
    <property type="protein sequence ID" value="EPX76478.1"/>
    <property type="molecule type" value="Genomic_DNA"/>
</dbReference>
<evidence type="ECO:0000259" key="5">
    <source>
        <dbReference type="PROSITE" id="PS50977"/>
    </source>
</evidence>
<evidence type="ECO:0000313" key="7">
    <source>
        <dbReference type="Proteomes" id="UP000015347"/>
    </source>
</evidence>
<dbReference type="InterPro" id="IPR036271">
    <property type="entry name" value="Tet_transcr_reg_TetR-rel_C_sf"/>
</dbReference>
<keyword evidence="3" id="KW-0804">Transcription</keyword>
<feature type="domain" description="HTH tetR-type" evidence="5">
    <location>
        <begin position="10"/>
        <end position="70"/>
    </location>
</feature>
<dbReference type="Gene3D" id="1.10.357.10">
    <property type="entry name" value="Tetracycline Repressor, domain 2"/>
    <property type="match status" value="1"/>
</dbReference>
<sequence length="197" mass="21178">MTRYSKDHKAKSRERIVAEAAKALRQKGFDGIGVADIMKRAGMTHGGFYAHFPSKDALIVEAIAHALKDSHEGLVDRATSSDQASTKLGALVGEYLSEPHRDHPELGCPIAATGSDIARLDPEIQKQIKPDLEAWVESYIAAAGGEARSATGLTAICAMIGAMQLSRMTADPALSDRILDQVRRELQDRAGQDAARS</sequence>
<dbReference type="SUPFAM" id="SSF48498">
    <property type="entry name" value="Tetracyclin repressor-like, C-terminal domain"/>
    <property type="match status" value="1"/>
</dbReference>
<reference evidence="7" key="1">
    <citation type="journal article" date="2014" name="Stand. Genomic Sci.">
        <title>Genome sequence of the exopolysaccharide-producing Salipiger mucosus type strain (DSM 16094(T)), a moderately halophilic member of the Roseobacter clade.</title>
        <authorList>
            <person name="Riedel T."/>
            <person name="Spring S."/>
            <person name="Fiebig A."/>
            <person name="Petersen J."/>
            <person name="Kyrpides N.C."/>
            <person name="Goker M."/>
            <person name="Klenk H.P."/>
        </authorList>
    </citation>
    <scope>NUCLEOTIDE SEQUENCE [LARGE SCALE GENOMIC DNA]</scope>
    <source>
        <strain evidence="7">DSM 16094</strain>
    </source>
</reference>
<dbReference type="PANTHER" id="PTHR47506">
    <property type="entry name" value="TRANSCRIPTIONAL REGULATORY PROTEIN"/>
    <property type="match status" value="1"/>
</dbReference>
<feature type="DNA-binding region" description="H-T-H motif" evidence="4">
    <location>
        <begin position="33"/>
        <end position="52"/>
    </location>
</feature>
<comment type="caution">
    <text evidence="6">The sequence shown here is derived from an EMBL/GenBank/DDBJ whole genome shotgun (WGS) entry which is preliminary data.</text>
</comment>
<dbReference type="eggNOG" id="COG1309">
    <property type="taxonomic scope" value="Bacteria"/>
</dbReference>
<dbReference type="InterPro" id="IPR001647">
    <property type="entry name" value="HTH_TetR"/>
</dbReference>
<dbReference type="Proteomes" id="UP000015347">
    <property type="component" value="Unassembled WGS sequence"/>
</dbReference>
<dbReference type="PROSITE" id="PS50977">
    <property type="entry name" value="HTH_TETR_2"/>
    <property type="match status" value="1"/>
</dbReference>
<dbReference type="Pfam" id="PF00440">
    <property type="entry name" value="TetR_N"/>
    <property type="match status" value="1"/>
</dbReference>
<dbReference type="SUPFAM" id="SSF46689">
    <property type="entry name" value="Homeodomain-like"/>
    <property type="match status" value="1"/>
</dbReference>
<protein>
    <submittedName>
        <fullName evidence="6">Transcriptional regulator, TetR family</fullName>
    </submittedName>
</protein>
<keyword evidence="7" id="KW-1185">Reference proteome</keyword>
<dbReference type="RefSeq" id="WP_020041076.1">
    <property type="nucleotide sequence ID" value="NZ_KE557283.1"/>
</dbReference>
<dbReference type="AlphaFoldDB" id="S9QA25"/>